<protein>
    <submittedName>
        <fullName evidence="3">Molecular chaperone</fullName>
    </submittedName>
</protein>
<dbReference type="InterPro" id="IPR008962">
    <property type="entry name" value="PapD-like_sf"/>
</dbReference>
<comment type="caution">
    <text evidence="3">The sequence shown here is derived from an EMBL/GenBank/DDBJ whole genome shotgun (WGS) entry which is preliminary data.</text>
</comment>
<dbReference type="EMBL" id="SSTI01000009">
    <property type="protein sequence ID" value="THG39137.1"/>
    <property type="molecule type" value="Genomic_DNA"/>
</dbReference>
<feature type="chain" id="PRO_5045109820" evidence="1">
    <location>
        <begin position="20"/>
        <end position="240"/>
    </location>
</feature>
<dbReference type="Proteomes" id="UP000308038">
    <property type="component" value="Unassembled WGS sequence"/>
</dbReference>
<feature type="domain" description="Pili assembly chaperone N-terminal" evidence="2">
    <location>
        <begin position="23"/>
        <end position="142"/>
    </location>
</feature>
<dbReference type="PANTHER" id="PTHR30251">
    <property type="entry name" value="PILUS ASSEMBLY CHAPERONE"/>
    <property type="match status" value="1"/>
</dbReference>
<keyword evidence="4" id="KW-1185">Reference proteome</keyword>
<evidence type="ECO:0000313" key="4">
    <source>
        <dbReference type="Proteomes" id="UP000308038"/>
    </source>
</evidence>
<evidence type="ECO:0000256" key="1">
    <source>
        <dbReference type="SAM" id="SignalP"/>
    </source>
</evidence>
<dbReference type="InterPro" id="IPR013783">
    <property type="entry name" value="Ig-like_fold"/>
</dbReference>
<dbReference type="SUPFAM" id="SSF49354">
    <property type="entry name" value="PapD-like"/>
    <property type="match status" value="1"/>
</dbReference>
<evidence type="ECO:0000259" key="2">
    <source>
        <dbReference type="Pfam" id="PF00345"/>
    </source>
</evidence>
<dbReference type="InterPro" id="IPR016147">
    <property type="entry name" value="Pili_assmbl_chaperone_N"/>
</dbReference>
<keyword evidence="1" id="KW-0732">Signal</keyword>
<evidence type="ECO:0000313" key="3">
    <source>
        <dbReference type="EMBL" id="THG39137.1"/>
    </source>
</evidence>
<organism evidence="3 4">
    <name type="scientific">Sphingomonas olei</name>
    <dbReference type="NCBI Taxonomy" id="1886787"/>
    <lineage>
        <taxon>Bacteria</taxon>
        <taxon>Pseudomonadati</taxon>
        <taxon>Pseudomonadota</taxon>
        <taxon>Alphaproteobacteria</taxon>
        <taxon>Sphingomonadales</taxon>
        <taxon>Sphingomonadaceae</taxon>
        <taxon>Sphingomonas</taxon>
    </lineage>
</organism>
<name>A0ABY2QFR3_9SPHN</name>
<gene>
    <name evidence="3" type="ORF">E5988_12880</name>
</gene>
<sequence>MRLQSASLLLALGATPVTAQTALRVQPLTVEVTSPAQASAVSVQNGGPRPMNLHVRVFDWTQVNGQDQIAPTTEVVASPPAMTIPPGASYTVRIARTAGPVSMGERSYRLWIDELPPPARQMPSGGGEVDVRLRYDLPAFFRDGDPQPALAWRAYRSGGQLVIEATNSGRSHARIDNLRLEGAQAPISFGSGLNGYVLPGATRRWVAPAGAVLPTADGNVTLVAGVGGREIRQATTIATR</sequence>
<feature type="signal peptide" evidence="1">
    <location>
        <begin position="1"/>
        <end position="19"/>
    </location>
</feature>
<accession>A0ABY2QFR3</accession>
<dbReference type="Gene3D" id="2.60.40.10">
    <property type="entry name" value="Immunoglobulins"/>
    <property type="match status" value="1"/>
</dbReference>
<dbReference type="InterPro" id="IPR050643">
    <property type="entry name" value="Periplasmic_pilus_chap"/>
</dbReference>
<proteinExistence type="predicted"/>
<dbReference type="RefSeq" id="WP_136451935.1">
    <property type="nucleotide sequence ID" value="NZ_SSTI01000009.1"/>
</dbReference>
<dbReference type="PANTHER" id="PTHR30251:SF4">
    <property type="entry name" value="SLR1668 PROTEIN"/>
    <property type="match status" value="1"/>
</dbReference>
<dbReference type="Pfam" id="PF00345">
    <property type="entry name" value="PapD_N"/>
    <property type="match status" value="1"/>
</dbReference>
<reference evidence="3 4" key="1">
    <citation type="submission" date="2019-04" db="EMBL/GenBank/DDBJ databases">
        <title>Microbes associate with the intestines of laboratory mice.</title>
        <authorList>
            <person name="Navarre W."/>
            <person name="Wong E."/>
            <person name="Huang K.C."/>
            <person name="Tropini C."/>
            <person name="Ng K."/>
            <person name="Yu B."/>
        </authorList>
    </citation>
    <scope>NUCLEOTIDE SEQUENCE [LARGE SCALE GENOMIC DNA]</scope>
    <source>
        <strain evidence="3 4">NM83_B4-11</strain>
    </source>
</reference>